<keyword evidence="2" id="KW-1185">Reference proteome</keyword>
<gene>
    <name evidence="1" type="ORF">L6452_22008</name>
</gene>
<dbReference type="EMBL" id="CM042053">
    <property type="protein sequence ID" value="KAI3715042.1"/>
    <property type="molecule type" value="Genomic_DNA"/>
</dbReference>
<comment type="caution">
    <text evidence="1">The sequence shown here is derived from an EMBL/GenBank/DDBJ whole genome shotgun (WGS) entry which is preliminary data.</text>
</comment>
<reference evidence="2" key="1">
    <citation type="journal article" date="2022" name="Mol. Ecol. Resour.">
        <title>The genomes of chicory, endive, great burdock and yacon provide insights into Asteraceae palaeo-polyploidization history and plant inulin production.</title>
        <authorList>
            <person name="Fan W."/>
            <person name="Wang S."/>
            <person name="Wang H."/>
            <person name="Wang A."/>
            <person name="Jiang F."/>
            <person name="Liu H."/>
            <person name="Zhao H."/>
            <person name="Xu D."/>
            <person name="Zhang Y."/>
        </authorList>
    </citation>
    <scope>NUCLEOTIDE SEQUENCE [LARGE SCALE GENOMIC DNA]</scope>
    <source>
        <strain evidence="2">cv. Niubang</strain>
    </source>
</reference>
<proteinExistence type="predicted"/>
<accession>A0ACB9AXR4</accession>
<reference evidence="1 2" key="2">
    <citation type="journal article" date="2022" name="Mol. Ecol. Resour.">
        <title>The genomes of chicory, endive, great burdock and yacon provide insights into Asteraceae paleo-polyploidization history and plant inulin production.</title>
        <authorList>
            <person name="Fan W."/>
            <person name="Wang S."/>
            <person name="Wang H."/>
            <person name="Wang A."/>
            <person name="Jiang F."/>
            <person name="Liu H."/>
            <person name="Zhao H."/>
            <person name="Xu D."/>
            <person name="Zhang Y."/>
        </authorList>
    </citation>
    <scope>NUCLEOTIDE SEQUENCE [LARGE SCALE GENOMIC DNA]</scope>
    <source>
        <strain evidence="2">cv. Niubang</strain>
    </source>
</reference>
<protein>
    <submittedName>
        <fullName evidence="1">Uncharacterized protein</fullName>
    </submittedName>
</protein>
<organism evidence="1 2">
    <name type="scientific">Arctium lappa</name>
    <name type="common">Greater burdock</name>
    <name type="synonym">Lappa major</name>
    <dbReference type="NCBI Taxonomy" id="4217"/>
    <lineage>
        <taxon>Eukaryota</taxon>
        <taxon>Viridiplantae</taxon>
        <taxon>Streptophyta</taxon>
        <taxon>Embryophyta</taxon>
        <taxon>Tracheophyta</taxon>
        <taxon>Spermatophyta</taxon>
        <taxon>Magnoliopsida</taxon>
        <taxon>eudicotyledons</taxon>
        <taxon>Gunneridae</taxon>
        <taxon>Pentapetalae</taxon>
        <taxon>asterids</taxon>
        <taxon>campanulids</taxon>
        <taxon>Asterales</taxon>
        <taxon>Asteraceae</taxon>
        <taxon>Carduoideae</taxon>
        <taxon>Cardueae</taxon>
        <taxon>Arctiinae</taxon>
        <taxon>Arctium</taxon>
    </lineage>
</organism>
<dbReference type="Proteomes" id="UP001055879">
    <property type="component" value="Linkage Group LG07"/>
</dbReference>
<evidence type="ECO:0000313" key="2">
    <source>
        <dbReference type="Proteomes" id="UP001055879"/>
    </source>
</evidence>
<name>A0ACB9AXR4_ARCLA</name>
<sequence length="540" mass="59915">MGRLCPTTLPQGIVGAGKVAGEGSLAGQNSEVRRADFLSRKRSDVGTLVSLVEVRLDIGLGYKSYVLSITILNEDLNAFLGCRPPEFKGTDDPVACMNWIREMEQAFRSSEYGENQKSVFESQMLKGAALTWWNVYSTSVEAAVLAKLSWETFKKKEYNKLFMDKLGLVGHLVPAEREKIKAYIKGLPTEMMNMVRVSRDSTLQEAIEEAQLVEDSYGSSKVERSGVVEKRRWEGSTMHSKRSKSFNNSQRGVGPRRDVLWCSKCRSKHLGPCEDGIQWRKEVEPPKAMGIAFNMTTEEAKASTDVVSGTFLLNSVPTRILFDSGASFSFVLNSFFPRLSVPTTSLEDALVVELADGDQVVVRDILKGCKLEIKGREFSVDLMPLVIGGFDVVIGMDWLSNNHVEILCAKKLIRIPISDVESVTVYGERRKGKVAIISIVKARKCLSKGCLSFLAYALDAKLEKKKLEDVEVVNEFPDVFPDDLPGLPLDCQVEFKIDLAPGAAPIARTPYRLAPSEMKEMMGQLQDLLEKGFVRPSSSP</sequence>
<evidence type="ECO:0000313" key="1">
    <source>
        <dbReference type="EMBL" id="KAI3715042.1"/>
    </source>
</evidence>